<feature type="region of interest" description="Disordered" evidence="4">
    <location>
        <begin position="176"/>
        <end position="202"/>
    </location>
</feature>
<feature type="region of interest" description="Disordered" evidence="4">
    <location>
        <begin position="235"/>
        <end position="326"/>
    </location>
</feature>
<dbReference type="SUPFAM" id="SSF48065">
    <property type="entry name" value="DBL homology domain (DH-domain)"/>
    <property type="match status" value="1"/>
</dbReference>
<feature type="region of interest" description="Disordered" evidence="4">
    <location>
        <begin position="1098"/>
        <end position="1149"/>
    </location>
</feature>
<dbReference type="SUPFAM" id="SSF50729">
    <property type="entry name" value="PH domain-like"/>
    <property type="match status" value="1"/>
</dbReference>
<dbReference type="EMBL" id="OU892277">
    <property type="protein sequence ID" value="CAG9759796.1"/>
    <property type="molecule type" value="Genomic_DNA"/>
</dbReference>
<dbReference type="GO" id="GO:0030036">
    <property type="term" value="P:actin cytoskeleton organization"/>
    <property type="evidence" value="ECO:0007669"/>
    <property type="project" value="TreeGrafter"/>
</dbReference>
<evidence type="ECO:0000313" key="6">
    <source>
        <dbReference type="EMBL" id="CAG9759796.1"/>
    </source>
</evidence>
<keyword evidence="7" id="KW-1185">Reference proteome</keyword>
<dbReference type="SUPFAM" id="SSF50978">
    <property type="entry name" value="WD40 repeat-like"/>
    <property type="match status" value="1"/>
</dbReference>
<evidence type="ECO:0000256" key="3">
    <source>
        <dbReference type="SAM" id="Coils"/>
    </source>
</evidence>
<keyword evidence="1" id="KW-0597">Phosphoprotein</keyword>
<keyword evidence="3" id="KW-0175">Coiled coil</keyword>
<dbReference type="GO" id="GO:0005737">
    <property type="term" value="C:cytoplasm"/>
    <property type="evidence" value="ECO:0007669"/>
    <property type="project" value="UniProtKB-ARBA"/>
</dbReference>
<dbReference type="Pfam" id="PF19056">
    <property type="entry name" value="WD40_2"/>
    <property type="match status" value="1"/>
</dbReference>
<dbReference type="InterPro" id="IPR015943">
    <property type="entry name" value="WD40/YVTN_repeat-like_dom_sf"/>
</dbReference>
<name>A0A9N9MD18_9CUCU</name>
<dbReference type="InterPro" id="IPR036322">
    <property type="entry name" value="WD40_repeat_dom_sf"/>
</dbReference>
<dbReference type="Gene3D" id="1.20.900.10">
    <property type="entry name" value="Dbl homology (DH) domain"/>
    <property type="match status" value="1"/>
</dbReference>
<dbReference type="InterPro" id="IPR011993">
    <property type="entry name" value="PH-like_dom_sf"/>
</dbReference>
<feature type="domain" description="DH" evidence="5">
    <location>
        <begin position="616"/>
        <end position="803"/>
    </location>
</feature>
<evidence type="ECO:0000256" key="4">
    <source>
        <dbReference type="SAM" id="MobiDB-lite"/>
    </source>
</evidence>
<dbReference type="PROSITE" id="PS50010">
    <property type="entry name" value="DH_2"/>
    <property type="match status" value="1"/>
</dbReference>
<feature type="compositionally biased region" description="Polar residues" evidence="4">
    <location>
        <begin position="366"/>
        <end position="383"/>
    </location>
</feature>
<feature type="compositionally biased region" description="Polar residues" evidence="4">
    <location>
        <begin position="255"/>
        <end position="278"/>
    </location>
</feature>
<dbReference type="CDD" id="cd00160">
    <property type="entry name" value="RhoGEF"/>
    <property type="match status" value="1"/>
</dbReference>
<dbReference type="Pfam" id="PF19057">
    <property type="entry name" value="PH_19"/>
    <property type="match status" value="1"/>
</dbReference>
<organism evidence="6 7">
    <name type="scientific">Ceutorhynchus assimilis</name>
    <name type="common">cabbage seed weevil</name>
    <dbReference type="NCBI Taxonomy" id="467358"/>
    <lineage>
        <taxon>Eukaryota</taxon>
        <taxon>Metazoa</taxon>
        <taxon>Ecdysozoa</taxon>
        <taxon>Arthropoda</taxon>
        <taxon>Hexapoda</taxon>
        <taxon>Insecta</taxon>
        <taxon>Pterygota</taxon>
        <taxon>Neoptera</taxon>
        <taxon>Endopterygota</taxon>
        <taxon>Coleoptera</taxon>
        <taxon>Polyphaga</taxon>
        <taxon>Cucujiformia</taxon>
        <taxon>Curculionidae</taxon>
        <taxon>Ceutorhynchinae</taxon>
        <taxon>Ceutorhynchus</taxon>
    </lineage>
</organism>
<proteinExistence type="predicted"/>
<sequence>MSSPWQEGCLARCQDCASSCSHFPGLSHEKPYKRFMTIGPVRYGMRVGAVSPPPPGAGPRYLSRTCCWPAAPHDSTARIPLLPVAPVPINSLDIISCANRTEDAATSEQTQTVRDHVPYPGGCLLKNRCALVYSRLVDVDPKDEIATLDRLPRFRFGGNRAEKRGSDKFRELTERLKRSGASAPVPPPRRHTRTTPPPPESVVLSQKIAALPSRSASFSQVDYCSDDNKYVRRSHNNQEASDISNNTLPRPKNCPRTNKQDAFTSTAPLVEPSQQSEHWLSPEPPQDIPEVQITSEAPEKTVVRPQDTASGSNQDRRRDKSRRRKGIYLSQWPTDYYPNDDVGNILPEYDDFCSCDNTAKGKSDISSDTVKNEQSSVTGNSLQEEPISLDDSSSLFLEWNVLPSANNNNNSNKIKSPDSLKVTRSNILLRSDSLSEGEPESLERKLDQISLVPSDVSDCDSRSSISNDTFCPSIPRRYSKRPLRGPYGQMLEAEMKKPESRKNLNSDLKFLEDLSSNTSKSKYTRPRGSCNSSIDETFLKEAKAPIAKRKVSADSLVVEQVSKQTLVPSHQRTTSSPSKLEGFTNTPEVSHDLLEQLLRGSSEQLEFKDQQLLNDTRTHVLIELFDNERIYVESLEIIVLNYWEPLKKTENALVEQNLVEEIFSQVPFLLNHHRNFLLKLKARLETCESRATIGDVFLEMLAVPDLIEHYVNYVNNWKRSRDIIKNAQTARPQFARFLESASKNNVKKLALDSLLIKPIQKFPKYELLLQRLIKHTAEDHPDFELLSRAQKEVHEQLLKINCTEKEALEIEQLRELENLIEGALDLVSADRQFLRHDMVVMSHGGGPRKERALFLLTDLLLITGIKRRSGTITKKTNLNINATSLDANKYKLIMKVPLEDVEIIRSKDDNVRQMQIEVDNLNEDIDNLNKINDLTLSLHCNHSYLDECVKELLANLNKQLQLQQNTDLQLCVLDLTVLTQNGIEMVSIVFPKAEIRASWEETLTEYKAKLGDRRPTPEMMATVPIRKTRAGLQFTCAAPTLSENGRDVWVCNSDGYVGQVCVLTLNEKPEPAVTSCNGVCNTRILCIVSVPGPGIQSRASSFSSGKNRDKLQPQKAMQFDSSSSSDEDERRDEDEKKSERNSECSSFLGEEPDKLSTMWLGTEDGCIHIYNSNDNIRIKKNKVKLQLGSAILCIIYLDHKVFASQANGFVLIYERDSKGGWNTNCPKQITLGNSSTPVSKMVVYNSKILCACGSTVIIFNPQNYEKETVLSVGTNETNKPPQNPAISCMLLSGNSVWLSLQNSALIRCYNVVTYEMVCETSLAPAVQKMLTSCDDIIRQHKAACLRVTALVHCKDLLWIGTSAGVLLTMPLPHVTPTTGKLATIPPVTGVPHGHTGHVRILTSLEMPYPLPKKSTPSKKNSKSKLLPDIPQVKTTRYLVISGGDGYEDFRTSNLSEVAGREDSTNHLLLWNI</sequence>
<dbReference type="FunFam" id="1.20.900.10:FF:000003">
    <property type="entry name" value="Rho guanine nucleotide exchange factor 10 like"/>
    <property type="match status" value="1"/>
</dbReference>
<dbReference type="PANTHER" id="PTHR12877:SF15">
    <property type="entry name" value="RHO GUANINE NUCLEOTIDE EXCHANGE FACTOR 17"/>
    <property type="match status" value="1"/>
</dbReference>
<dbReference type="PANTHER" id="PTHR12877">
    <property type="entry name" value="RHO GUANINE NUCLEOTIDE EXCHANGE FACTOR"/>
    <property type="match status" value="1"/>
</dbReference>
<keyword evidence="2" id="KW-0344">Guanine-nucleotide releasing factor</keyword>
<dbReference type="GO" id="GO:0005085">
    <property type="term" value="F:guanyl-nucleotide exchange factor activity"/>
    <property type="evidence" value="ECO:0007669"/>
    <property type="project" value="UniProtKB-KW"/>
</dbReference>
<evidence type="ECO:0000256" key="2">
    <source>
        <dbReference type="ARBA" id="ARBA00022658"/>
    </source>
</evidence>
<dbReference type="Pfam" id="PF00621">
    <property type="entry name" value="RhoGEF"/>
    <property type="match status" value="1"/>
</dbReference>
<dbReference type="InterPro" id="IPR035899">
    <property type="entry name" value="DBL_dom_sf"/>
</dbReference>
<dbReference type="InterPro" id="IPR000219">
    <property type="entry name" value="DH_dom"/>
</dbReference>
<gene>
    <name evidence="6" type="ORF">CEUTPL_LOCUS537</name>
</gene>
<feature type="compositionally biased region" description="Polar residues" evidence="4">
    <location>
        <begin position="237"/>
        <end position="248"/>
    </location>
</feature>
<dbReference type="GO" id="GO:0051496">
    <property type="term" value="P:positive regulation of stress fiber assembly"/>
    <property type="evidence" value="ECO:0007669"/>
    <property type="project" value="UniProtKB-ARBA"/>
</dbReference>
<evidence type="ECO:0000256" key="1">
    <source>
        <dbReference type="ARBA" id="ARBA00022553"/>
    </source>
</evidence>
<accession>A0A9N9MD18</accession>
<dbReference type="InterPro" id="IPR039919">
    <property type="entry name" value="ARHGEF10/ARHGEF17"/>
</dbReference>
<dbReference type="Proteomes" id="UP001152799">
    <property type="component" value="Chromosome 1"/>
</dbReference>
<reference evidence="6" key="1">
    <citation type="submission" date="2022-01" db="EMBL/GenBank/DDBJ databases">
        <authorList>
            <person name="King R."/>
        </authorList>
    </citation>
    <scope>NUCLEOTIDE SEQUENCE</scope>
</reference>
<feature type="compositionally biased region" description="Basic and acidic residues" evidence="4">
    <location>
        <begin position="1133"/>
        <end position="1142"/>
    </location>
</feature>
<feature type="coiled-coil region" evidence="3">
    <location>
        <begin position="904"/>
        <end position="931"/>
    </location>
</feature>
<protein>
    <recommendedName>
        <fullName evidence="5">DH domain-containing protein</fullName>
    </recommendedName>
</protein>
<dbReference type="Gene3D" id="2.130.10.10">
    <property type="entry name" value="YVTN repeat-like/Quinoprotein amine dehydrogenase"/>
    <property type="match status" value="1"/>
</dbReference>
<dbReference type="OrthoDB" id="4066896at2759"/>
<dbReference type="SMART" id="SM00325">
    <property type="entry name" value="RhoGEF"/>
    <property type="match status" value="1"/>
</dbReference>
<evidence type="ECO:0000313" key="7">
    <source>
        <dbReference type="Proteomes" id="UP001152799"/>
    </source>
</evidence>
<evidence type="ECO:0000259" key="5">
    <source>
        <dbReference type="PROSITE" id="PS50010"/>
    </source>
</evidence>
<feature type="region of interest" description="Disordered" evidence="4">
    <location>
        <begin position="360"/>
        <end position="385"/>
    </location>
</feature>
<dbReference type="Gene3D" id="2.30.29.30">
    <property type="entry name" value="Pleckstrin-homology domain (PH domain)/Phosphotyrosine-binding domain (PTB)"/>
    <property type="match status" value="1"/>
</dbReference>